<protein>
    <submittedName>
        <fullName evidence="1">Uncharacterized protein</fullName>
    </submittedName>
</protein>
<sequence length="70" mass="7557">MSSGEYGPAGGLFCLGMASRNLAPGTDEHCLSEAPPRALTPLYTKSNALAKLGHFIPVILNFYRSFDRRA</sequence>
<gene>
    <name evidence="1" type="ORF">BM221_009015</name>
</gene>
<accession>A0A2N6NC26</accession>
<proteinExistence type="predicted"/>
<dbReference type="EMBL" id="MRVG01000011">
    <property type="protein sequence ID" value="PMB64828.1"/>
    <property type="molecule type" value="Genomic_DNA"/>
</dbReference>
<reference evidence="1 2" key="1">
    <citation type="journal article" date="2016" name="Appl. Microbiol. Biotechnol.">
        <title>Characterization of T-DNA insertion mutants with decreased virulence in the entomopathogenic fungus Beauveria bassiana JEF-007.</title>
        <authorList>
            <person name="Kim S."/>
            <person name="Lee S.J."/>
            <person name="Nai Y.S."/>
            <person name="Yu J.S."/>
            <person name="Lee M.R."/>
            <person name="Yang Y.T."/>
            <person name="Kim J.S."/>
        </authorList>
    </citation>
    <scope>NUCLEOTIDE SEQUENCE [LARGE SCALE GENOMIC DNA]</scope>
    <source>
        <strain evidence="1 2">JEF-007</strain>
    </source>
</reference>
<dbReference type="AlphaFoldDB" id="A0A2N6NC26"/>
<name>A0A2N6NC26_BEABA</name>
<dbReference type="Proteomes" id="UP000235728">
    <property type="component" value="Unassembled WGS sequence"/>
</dbReference>
<evidence type="ECO:0000313" key="1">
    <source>
        <dbReference type="EMBL" id="PMB64828.1"/>
    </source>
</evidence>
<comment type="caution">
    <text evidence="1">The sequence shown here is derived from an EMBL/GenBank/DDBJ whole genome shotgun (WGS) entry which is preliminary data.</text>
</comment>
<organism evidence="1 2">
    <name type="scientific">Beauveria bassiana</name>
    <name type="common">White muscardine disease fungus</name>
    <name type="synonym">Tritirachium shiotae</name>
    <dbReference type="NCBI Taxonomy" id="176275"/>
    <lineage>
        <taxon>Eukaryota</taxon>
        <taxon>Fungi</taxon>
        <taxon>Dikarya</taxon>
        <taxon>Ascomycota</taxon>
        <taxon>Pezizomycotina</taxon>
        <taxon>Sordariomycetes</taxon>
        <taxon>Hypocreomycetidae</taxon>
        <taxon>Hypocreales</taxon>
        <taxon>Cordycipitaceae</taxon>
        <taxon>Beauveria</taxon>
    </lineage>
</organism>
<evidence type="ECO:0000313" key="2">
    <source>
        <dbReference type="Proteomes" id="UP000235728"/>
    </source>
</evidence>